<dbReference type="PATRIC" id="fig|1357400.3.peg.2386"/>
<dbReference type="PANTHER" id="PTHR21043:SF0">
    <property type="entry name" value="MITOCHONDRIAL ASSEMBLY OF RIBOSOMAL LARGE SUBUNIT PROTEIN 1"/>
    <property type="match status" value="1"/>
</dbReference>
<dbReference type="GO" id="GO:0090071">
    <property type="term" value="P:negative regulation of ribosome biogenesis"/>
    <property type="evidence" value="ECO:0007669"/>
    <property type="project" value="TreeGrafter"/>
</dbReference>
<dbReference type="OrthoDB" id="9793681at2"/>
<evidence type="ECO:0000313" key="2">
    <source>
        <dbReference type="EMBL" id="ETD22459.1"/>
    </source>
</evidence>
<dbReference type="NCBIfam" id="TIGR00090">
    <property type="entry name" value="rsfS_iojap_ybeB"/>
    <property type="match status" value="1"/>
</dbReference>
<comment type="caution">
    <text evidence="2">The sequence shown here is derived from an EMBL/GenBank/DDBJ whole genome shotgun (WGS) entry which is preliminary data.</text>
</comment>
<dbReference type="RefSeq" id="WP_023928566.1">
    <property type="nucleotide sequence ID" value="NZ_KI669455.1"/>
</dbReference>
<comment type="similarity">
    <text evidence="1">Belongs to the Iojap/RsfS family.</text>
</comment>
<dbReference type="EMBL" id="AZJI01000009">
    <property type="protein sequence ID" value="ETD22459.1"/>
    <property type="molecule type" value="Genomic_DNA"/>
</dbReference>
<name>V8C535_9HELI</name>
<dbReference type="Gene3D" id="3.30.460.10">
    <property type="entry name" value="Beta Polymerase, domain 2"/>
    <property type="match status" value="1"/>
</dbReference>
<evidence type="ECO:0000313" key="3">
    <source>
        <dbReference type="Proteomes" id="UP000018731"/>
    </source>
</evidence>
<dbReference type="GO" id="GO:0043023">
    <property type="term" value="F:ribosomal large subunit binding"/>
    <property type="evidence" value="ECO:0007669"/>
    <property type="project" value="TreeGrafter"/>
</dbReference>
<gene>
    <name evidence="2" type="ORF">HMPREF2086_01766</name>
</gene>
<keyword evidence="3" id="KW-1185">Reference proteome</keyword>
<accession>V8C535</accession>
<evidence type="ECO:0000256" key="1">
    <source>
        <dbReference type="ARBA" id="ARBA00010574"/>
    </source>
</evidence>
<dbReference type="Pfam" id="PF02410">
    <property type="entry name" value="RsfS"/>
    <property type="match status" value="1"/>
</dbReference>
<dbReference type="HOGENOM" id="CLU_092688_6_1_7"/>
<dbReference type="InterPro" id="IPR043519">
    <property type="entry name" value="NT_sf"/>
</dbReference>
<dbReference type="GO" id="GO:0017148">
    <property type="term" value="P:negative regulation of translation"/>
    <property type="evidence" value="ECO:0007669"/>
    <property type="project" value="TreeGrafter"/>
</dbReference>
<dbReference type="AlphaFoldDB" id="V8C535"/>
<dbReference type="Proteomes" id="UP000018731">
    <property type="component" value="Unassembled WGS sequence"/>
</dbReference>
<dbReference type="STRING" id="1357400.HMPREF2086_01766"/>
<sequence length="127" mass="14827">MTKKNTSTQTNIAKRADKIRDLLDSKKGENIAIYDLEDKDYIAQCVIITTALAGKHSFALLDFLRSELKPLGEVFYSTDEESEDWIIADLGEIMVHIFTENTRKRFNLEEFLENYFQARRYDLHKSN</sequence>
<dbReference type="eggNOG" id="COG0799">
    <property type="taxonomic scope" value="Bacteria"/>
</dbReference>
<reference evidence="2 3" key="1">
    <citation type="journal article" date="2014" name="Genome Announc.">
        <title>Draft genome sequences of six enterohepatic helicobacter species isolated from humans and one from rhesus macaques.</title>
        <authorList>
            <person name="Shen Z."/>
            <person name="Sheh A."/>
            <person name="Young S.K."/>
            <person name="Abouelliel A."/>
            <person name="Ward D.V."/>
            <person name="Earl A.M."/>
            <person name="Fox J.G."/>
        </authorList>
    </citation>
    <scope>NUCLEOTIDE SEQUENCE [LARGE SCALE GENOMIC DNA]</scope>
    <source>
        <strain evidence="2 3">MIT 99-5501</strain>
    </source>
</reference>
<proteinExistence type="inferred from homology"/>
<dbReference type="InterPro" id="IPR004394">
    <property type="entry name" value="Iojap/RsfS/C7orf30"/>
</dbReference>
<organism evidence="2 3">
    <name type="scientific">Helicobacter macacae MIT 99-5501</name>
    <dbReference type="NCBI Taxonomy" id="1357400"/>
    <lineage>
        <taxon>Bacteria</taxon>
        <taxon>Pseudomonadati</taxon>
        <taxon>Campylobacterota</taxon>
        <taxon>Epsilonproteobacteria</taxon>
        <taxon>Campylobacterales</taxon>
        <taxon>Helicobacteraceae</taxon>
        <taxon>Helicobacter</taxon>
    </lineage>
</organism>
<dbReference type="SUPFAM" id="SSF81301">
    <property type="entry name" value="Nucleotidyltransferase"/>
    <property type="match status" value="1"/>
</dbReference>
<protein>
    <submittedName>
        <fullName evidence="2">Iojap-like ribosome-associated protein</fullName>
    </submittedName>
</protein>
<dbReference type="PANTHER" id="PTHR21043">
    <property type="entry name" value="IOJAP SUPERFAMILY ORTHOLOG"/>
    <property type="match status" value="1"/>
</dbReference>